<feature type="region of interest" description="Disordered" evidence="1">
    <location>
        <begin position="33"/>
        <end position="137"/>
    </location>
</feature>
<comment type="caution">
    <text evidence="2">The sequence shown here is derived from an EMBL/GenBank/DDBJ whole genome shotgun (WGS) entry which is preliminary data.</text>
</comment>
<feature type="compositionally biased region" description="Low complexity" evidence="1">
    <location>
        <begin position="272"/>
        <end position="286"/>
    </location>
</feature>
<feature type="compositionally biased region" description="Polar residues" evidence="1">
    <location>
        <begin position="196"/>
        <end position="213"/>
    </location>
</feature>
<feature type="compositionally biased region" description="Polar residues" evidence="1">
    <location>
        <begin position="308"/>
        <end position="333"/>
    </location>
</feature>
<dbReference type="OrthoDB" id="3241482at2759"/>
<name>A0A4Y9YDI6_9AGAM</name>
<sequence length="830" mass="86925">MLSRYPEPCVLLSWQSRAARIHEPQPVNLKERIAALQQQRSNGLPSNPSSHRGGATSPPTGTLRDKIAKFEEKGGTPVPRGSFGIGVPPQDDGPNSKSRELYGNRVAALGKGRPGPSPPQTQGRAVTAPAGALGDSPRKRCVTITGAGAPLLEGITTDGPPLPKPGSIPPTTNRRNSSAINRRSIVDIAQELGAVPTSSLRSRTMSDSDTTPPMVTEGSVLQTLEEKSPVEAPTKSADGTSATPAPSAPATPTPATPAQISPSTISVSEAVAPSPKSKEASSPTTPQKAAEPLVLRVSLPSKYGRTAINTFDDSVSTPADESMDSTGNATLDTSEAEIITGIRTTISPTTSRAIAIDGASSSTPVSANGTTSPSLSVPASSPVPQSEDPVYTHSTGKKSFSAIVHRPSVDSDARPSLSLSRSGTVKSRPSSANLKGNSDSHPNTVVRSKRHFKHLNNAVSDPPASPSANDLAILLKEAAWLEQQLTDGSMSVDPSASGVELESTSATPSPIASFQVTSSQSPVATLQSPIEDATASSRQPFPVQSPPVVKTPPPRRESLPAPTFTTPTFQIHAPTASVAEEDVPPTPPPKSARTRRYFSLRSALRTTMPGSWPRQSISSELSSDDSRRLQRRLPRRLISAQSARSGKSGKSLRSDAASASGGASIKLSPRRGVARATSFADKLLHRASRTKSILMDDKPRDSISEMPSPPRMSTPSKGAPSLPPLQAIPDTPTSVLSMSTTSSANTTIDRDIFDAFPSVPQQLPRPSSYLYPSELGEQGSAHTRAATMPAPGRGLPDIPTDMKGSLDLHWFEEGGDVSDWLSLPAPGRNA</sequence>
<feature type="region of interest" description="Disordered" evidence="1">
    <location>
        <begin position="308"/>
        <end position="446"/>
    </location>
</feature>
<feature type="compositionally biased region" description="Polar residues" evidence="1">
    <location>
        <begin position="342"/>
        <end position="352"/>
    </location>
</feature>
<feature type="compositionally biased region" description="Polar residues" evidence="1">
    <location>
        <begin position="417"/>
        <end position="446"/>
    </location>
</feature>
<evidence type="ECO:0000313" key="2">
    <source>
        <dbReference type="EMBL" id="TFY59948.1"/>
    </source>
</evidence>
<feature type="region of interest" description="Disordered" evidence="1">
    <location>
        <begin position="775"/>
        <end position="801"/>
    </location>
</feature>
<feature type="compositionally biased region" description="Pro residues" evidence="1">
    <location>
        <begin position="543"/>
        <end position="552"/>
    </location>
</feature>
<gene>
    <name evidence="2" type="ORF">EVG20_g7605</name>
</gene>
<feature type="compositionally biased region" description="Low complexity" evidence="1">
    <location>
        <begin position="169"/>
        <end position="183"/>
    </location>
</feature>
<accession>A0A4Y9YDI6</accession>
<feature type="region of interest" description="Disordered" evidence="1">
    <location>
        <begin position="690"/>
        <end position="742"/>
    </location>
</feature>
<feature type="compositionally biased region" description="Basic and acidic residues" evidence="1">
    <location>
        <begin position="63"/>
        <end position="74"/>
    </location>
</feature>
<feature type="compositionally biased region" description="Polar residues" evidence="1">
    <location>
        <begin position="36"/>
        <end position="50"/>
    </location>
</feature>
<feature type="compositionally biased region" description="Pro residues" evidence="1">
    <location>
        <begin position="246"/>
        <end position="255"/>
    </location>
</feature>
<feature type="region of interest" description="Disordered" evidence="1">
    <location>
        <begin position="608"/>
        <end position="672"/>
    </location>
</feature>
<protein>
    <submittedName>
        <fullName evidence="2">Uncharacterized protein</fullName>
    </submittedName>
</protein>
<feature type="compositionally biased region" description="Low complexity" evidence="1">
    <location>
        <begin position="654"/>
        <end position="664"/>
    </location>
</feature>
<feature type="compositionally biased region" description="Low complexity" evidence="1">
    <location>
        <begin position="372"/>
        <end position="386"/>
    </location>
</feature>
<keyword evidence="3" id="KW-1185">Reference proteome</keyword>
<feature type="compositionally biased region" description="Polar residues" evidence="1">
    <location>
        <begin position="731"/>
        <end position="742"/>
    </location>
</feature>
<reference evidence="2 3" key="1">
    <citation type="submission" date="2019-02" db="EMBL/GenBank/DDBJ databases">
        <title>Genome sequencing of the rare red list fungi Dentipellis fragilis.</title>
        <authorList>
            <person name="Buettner E."/>
            <person name="Kellner H."/>
        </authorList>
    </citation>
    <scope>NUCLEOTIDE SEQUENCE [LARGE SCALE GENOMIC DNA]</scope>
    <source>
        <strain evidence="2 3">DSM 105465</strain>
    </source>
</reference>
<feature type="region of interest" description="Disordered" evidence="1">
    <location>
        <begin position="512"/>
        <end position="596"/>
    </location>
</feature>
<organism evidence="2 3">
    <name type="scientific">Dentipellis fragilis</name>
    <dbReference type="NCBI Taxonomy" id="205917"/>
    <lineage>
        <taxon>Eukaryota</taxon>
        <taxon>Fungi</taxon>
        <taxon>Dikarya</taxon>
        <taxon>Basidiomycota</taxon>
        <taxon>Agaricomycotina</taxon>
        <taxon>Agaricomycetes</taxon>
        <taxon>Russulales</taxon>
        <taxon>Hericiaceae</taxon>
        <taxon>Dentipellis</taxon>
    </lineage>
</organism>
<dbReference type="Proteomes" id="UP000298327">
    <property type="component" value="Unassembled WGS sequence"/>
</dbReference>
<feature type="region of interest" description="Disordered" evidence="1">
    <location>
        <begin position="152"/>
        <end position="293"/>
    </location>
</feature>
<feature type="compositionally biased region" description="Basic and acidic residues" evidence="1">
    <location>
        <begin position="694"/>
        <end position="703"/>
    </location>
</feature>
<evidence type="ECO:0000256" key="1">
    <source>
        <dbReference type="SAM" id="MobiDB-lite"/>
    </source>
</evidence>
<feature type="compositionally biased region" description="Polar residues" evidence="1">
    <location>
        <begin position="359"/>
        <end position="371"/>
    </location>
</feature>
<evidence type="ECO:0000313" key="3">
    <source>
        <dbReference type="Proteomes" id="UP000298327"/>
    </source>
</evidence>
<feature type="compositionally biased region" description="Polar residues" evidence="1">
    <location>
        <begin position="512"/>
        <end position="539"/>
    </location>
</feature>
<proteinExistence type="predicted"/>
<dbReference type="AlphaFoldDB" id="A0A4Y9YDI6"/>
<dbReference type="EMBL" id="SEOQ01000590">
    <property type="protein sequence ID" value="TFY59948.1"/>
    <property type="molecule type" value="Genomic_DNA"/>
</dbReference>
<dbReference type="STRING" id="205917.A0A4Y9YDI6"/>